<dbReference type="Proteomes" id="UP000070444">
    <property type="component" value="Unassembled WGS sequence"/>
</dbReference>
<keyword evidence="1" id="KW-0472">Membrane</keyword>
<name>A0A137PE32_CONC2</name>
<keyword evidence="1" id="KW-1133">Transmembrane helix</keyword>
<evidence type="ECO:0000313" key="2">
    <source>
        <dbReference type="EMBL" id="KXN73225.1"/>
    </source>
</evidence>
<evidence type="ECO:0000313" key="3">
    <source>
        <dbReference type="Proteomes" id="UP000070444"/>
    </source>
</evidence>
<sequence>MEHPIIVRDLGEVIFDIHNLGAGNLFQTNKTTLFNELYLNKIKGNVWKVGNYVTYFKVVNKFDFESVEFAIISVDVLAWVACLAMSSNLVALSYR</sequence>
<dbReference type="AlphaFoldDB" id="A0A137PE32"/>
<reference evidence="2 3" key="1">
    <citation type="journal article" date="2015" name="Genome Biol. Evol.">
        <title>Phylogenomic analyses indicate that early fungi evolved digesting cell walls of algal ancestors of land plants.</title>
        <authorList>
            <person name="Chang Y."/>
            <person name="Wang S."/>
            <person name="Sekimoto S."/>
            <person name="Aerts A.L."/>
            <person name="Choi C."/>
            <person name="Clum A."/>
            <person name="LaButti K.M."/>
            <person name="Lindquist E.A."/>
            <person name="Yee Ngan C."/>
            <person name="Ohm R.A."/>
            <person name="Salamov A.A."/>
            <person name="Grigoriev I.V."/>
            <person name="Spatafora J.W."/>
            <person name="Berbee M.L."/>
        </authorList>
    </citation>
    <scope>NUCLEOTIDE SEQUENCE [LARGE SCALE GENOMIC DNA]</scope>
    <source>
        <strain evidence="2 3">NRRL 28638</strain>
    </source>
</reference>
<keyword evidence="3" id="KW-1185">Reference proteome</keyword>
<protein>
    <submittedName>
        <fullName evidence="2">Uncharacterized protein</fullName>
    </submittedName>
</protein>
<dbReference type="EMBL" id="KQ964440">
    <property type="protein sequence ID" value="KXN73225.1"/>
    <property type="molecule type" value="Genomic_DNA"/>
</dbReference>
<feature type="transmembrane region" description="Helical" evidence="1">
    <location>
        <begin position="69"/>
        <end position="92"/>
    </location>
</feature>
<keyword evidence="1" id="KW-0812">Transmembrane</keyword>
<proteinExistence type="predicted"/>
<evidence type="ECO:0000256" key="1">
    <source>
        <dbReference type="SAM" id="Phobius"/>
    </source>
</evidence>
<gene>
    <name evidence="2" type="ORF">CONCODRAFT_3896</name>
</gene>
<accession>A0A137PE32</accession>
<organism evidence="2 3">
    <name type="scientific">Conidiobolus coronatus (strain ATCC 28846 / CBS 209.66 / NRRL 28638)</name>
    <name type="common">Delacroixia coronata</name>
    <dbReference type="NCBI Taxonomy" id="796925"/>
    <lineage>
        <taxon>Eukaryota</taxon>
        <taxon>Fungi</taxon>
        <taxon>Fungi incertae sedis</taxon>
        <taxon>Zoopagomycota</taxon>
        <taxon>Entomophthoromycotina</taxon>
        <taxon>Entomophthoromycetes</taxon>
        <taxon>Entomophthorales</taxon>
        <taxon>Ancylistaceae</taxon>
        <taxon>Conidiobolus</taxon>
    </lineage>
</organism>